<evidence type="ECO:0000256" key="2">
    <source>
        <dbReference type="SAM" id="SignalP"/>
    </source>
</evidence>
<dbReference type="EMBL" id="DVJI01000013">
    <property type="protein sequence ID" value="HIS71201.1"/>
    <property type="molecule type" value="Genomic_DNA"/>
</dbReference>
<organism evidence="3 4">
    <name type="scientific">Candidatus Enterousia intestinigallinarum</name>
    <dbReference type="NCBI Taxonomy" id="2840790"/>
    <lineage>
        <taxon>Bacteria</taxon>
        <taxon>Pseudomonadati</taxon>
        <taxon>Pseudomonadota</taxon>
        <taxon>Alphaproteobacteria</taxon>
        <taxon>Candidatus Enterousia</taxon>
    </lineage>
</organism>
<gene>
    <name evidence="3" type="ORF">IAD02_04435</name>
</gene>
<dbReference type="AlphaFoldDB" id="A0A9D1JXR3"/>
<reference evidence="3" key="2">
    <citation type="journal article" date="2021" name="PeerJ">
        <title>Extensive microbial diversity within the chicken gut microbiome revealed by metagenomics and culture.</title>
        <authorList>
            <person name="Gilroy R."/>
            <person name="Ravi A."/>
            <person name="Getino M."/>
            <person name="Pursley I."/>
            <person name="Horton D.L."/>
            <person name="Alikhan N.F."/>
            <person name="Baker D."/>
            <person name="Gharbi K."/>
            <person name="Hall N."/>
            <person name="Watson M."/>
            <person name="Adriaenssens E.M."/>
            <person name="Foster-Nyarko E."/>
            <person name="Jarju S."/>
            <person name="Secka A."/>
            <person name="Antonio M."/>
            <person name="Oren A."/>
            <person name="Chaudhuri R.R."/>
            <person name="La Ragione R."/>
            <person name="Hildebrand F."/>
            <person name="Pallen M.J."/>
        </authorList>
    </citation>
    <scope>NUCLEOTIDE SEQUENCE</scope>
    <source>
        <strain evidence="3">ChiGjej3B3-5194</strain>
    </source>
</reference>
<proteinExistence type="predicted"/>
<name>A0A9D1JXR3_9PROT</name>
<keyword evidence="1" id="KW-0175">Coiled coil</keyword>
<evidence type="ECO:0008006" key="5">
    <source>
        <dbReference type="Google" id="ProtNLM"/>
    </source>
</evidence>
<reference evidence="3" key="1">
    <citation type="submission" date="2020-10" db="EMBL/GenBank/DDBJ databases">
        <authorList>
            <person name="Gilroy R."/>
        </authorList>
    </citation>
    <scope>NUCLEOTIDE SEQUENCE</scope>
    <source>
        <strain evidence="3">ChiGjej3B3-5194</strain>
    </source>
</reference>
<accession>A0A9D1JXR3</accession>
<comment type="caution">
    <text evidence="3">The sequence shown here is derived from an EMBL/GenBank/DDBJ whole genome shotgun (WGS) entry which is preliminary data.</text>
</comment>
<protein>
    <recommendedName>
        <fullName evidence="5">IncF plasmid conjugative transfer protein TraN</fullName>
    </recommendedName>
</protein>
<dbReference type="Proteomes" id="UP000886742">
    <property type="component" value="Unassembled WGS sequence"/>
</dbReference>
<feature type="coiled-coil region" evidence="1">
    <location>
        <begin position="218"/>
        <end position="250"/>
    </location>
</feature>
<keyword evidence="2" id="KW-0732">Signal</keyword>
<evidence type="ECO:0000256" key="1">
    <source>
        <dbReference type="SAM" id="Coils"/>
    </source>
</evidence>
<evidence type="ECO:0000313" key="3">
    <source>
        <dbReference type="EMBL" id="HIS71201.1"/>
    </source>
</evidence>
<feature type="signal peptide" evidence="2">
    <location>
        <begin position="1"/>
        <end position="21"/>
    </location>
</feature>
<feature type="chain" id="PRO_5038494574" description="IncF plasmid conjugative transfer protein TraN" evidence="2">
    <location>
        <begin position="22"/>
        <end position="489"/>
    </location>
</feature>
<evidence type="ECO:0000313" key="4">
    <source>
        <dbReference type="Proteomes" id="UP000886742"/>
    </source>
</evidence>
<sequence length="489" mass="52308">MKKLLLFVVILCGFAVLPHNADAKCTLLSCGDTSFFDPNAWLTADIGGNQCWFCGPGPNSCSDDEVVPYLDGVGDVVGLYQCSTGFTNKFVNYEPGHFCKDSELQSGSGLGGISLINAKKTYRIDGVATSSFSLGDLEAFIGRASCIYVKCNSGYMPNAAKTECIADNREQRCVDSGGAWTGSACTCDSAKNLRLVSGGGACECISSDYEFDATAKQCNKKQSVIDEENRRRREEENNRLNQQRKAACENSGGVWTGGACACDSAKNLRVENNVCVCLDDVNYVRNGDRCDLTDAAALQQKCTSQASIASGAYWDDVNKQCRCTNQQYSWNGSVCAMNPAIQKCLLITGANWNYTTGQCYCMEVGKTFNPEGTACVDATTSGGSASSTTTVTTDQQAVARERIESAVSKLDDIASGLKLTVWRNEEGNFNTSRLLSDSIAGVVLGTAGGLITSNVVKKNQVENGFEDIQCTIGGQVVAGWGDEFRVGIQ</sequence>